<evidence type="ECO:0000256" key="1">
    <source>
        <dbReference type="SAM" id="MobiDB-lite"/>
    </source>
</evidence>
<dbReference type="RefSeq" id="WP_378196971.1">
    <property type="nucleotide sequence ID" value="NZ_JBHLZP010000032.1"/>
</dbReference>
<protein>
    <submittedName>
        <fullName evidence="2">Uncharacterized protein</fullName>
    </submittedName>
</protein>
<keyword evidence="3" id="KW-1185">Reference proteome</keyword>
<evidence type="ECO:0000313" key="3">
    <source>
        <dbReference type="Proteomes" id="UP001589627"/>
    </source>
</evidence>
<dbReference type="Proteomes" id="UP001589627">
    <property type="component" value="Unassembled WGS sequence"/>
</dbReference>
<comment type="caution">
    <text evidence="2">The sequence shown here is derived from an EMBL/GenBank/DDBJ whole genome shotgun (WGS) entry which is preliminary data.</text>
</comment>
<sequence>MQPCQCAAELDAADTPLPTRLRHLYVCAGLSTYQIGEIVGIDRQRVTRMLRHAGVAVRPRGAVRERPRRRAPDPPDLPAMLEKLYVRGRLTSRQIARLVGVPERRIRERLRQLGIPTRTRGRCNREDRTVLDGERLTHLYVFDEMSADQVARAFGVSRSVVLRNAHELGLPIRVAGPPRDGTAGRQIELIHALYDDSLVRRALERHGIPQVPAGGPIWQRFPAPVPLSEELLRDLYVVCGVGSQHIELLTGQPSETVRRIMSDRGIALRPPGGRSPFMRRWLAAEAGAARPAADTALSVPEASRGARSAVAVPRAPRTGRRARPR</sequence>
<organism evidence="2 3">
    <name type="scientific">Actinoallomurus acaciae</name>
    <dbReference type="NCBI Taxonomy" id="502577"/>
    <lineage>
        <taxon>Bacteria</taxon>
        <taxon>Bacillati</taxon>
        <taxon>Actinomycetota</taxon>
        <taxon>Actinomycetes</taxon>
        <taxon>Streptosporangiales</taxon>
        <taxon>Thermomonosporaceae</taxon>
        <taxon>Actinoallomurus</taxon>
    </lineage>
</organism>
<feature type="compositionally biased region" description="Low complexity" evidence="1">
    <location>
        <begin position="292"/>
        <end position="316"/>
    </location>
</feature>
<reference evidence="2 3" key="1">
    <citation type="submission" date="2024-09" db="EMBL/GenBank/DDBJ databases">
        <authorList>
            <person name="Sun Q."/>
            <person name="Mori K."/>
        </authorList>
    </citation>
    <scope>NUCLEOTIDE SEQUENCE [LARGE SCALE GENOMIC DNA]</scope>
    <source>
        <strain evidence="2 3">TBRC 0563</strain>
    </source>
</reference>
<accession>A0ABV5YB55</accession>
<dbReference type="EMBL" id="JBHLZP010000032">
    <property type="protein sequence ID" value="MFB9831918.1"/>
    <property type="molecule type" value="Genomic_DNA"/>
</dbReference>
<name>A0ABV5YB55_9ACTN</name>
<evidence type="ECO:0000313" key="2">
    <source>
        <dbReference type="EMBL" id="MFB9831918.1"/>
    </source>
</evidence>
<feature type="region of interest" description="Disordered" evidence="1">
    <location>
        <begin position="292"/>
        <end position="325"/>
    </location>
</feature>
<gene>
    <name evidence="2" type="ORF">ACFFNX_06920</name>
</gene>
<proteinExistence type="predicted"/>